<evidence type="ECO:0000256" key="2">
    <source>
        <dbReference type="ARBA" id="ARBA00022803"/>
    </source>
</evidence>
<feature type="repeat" description="TPR" evidence="3">
    <location>
        <begin position="532"/>
        <end position="565"/>
    </location>
</feature>
<keyword evidence="1" id="KW-0677">Repeat</keyword>
<organism evidence="6 7">
    <name type="scientific">Rotaria socialis</name>
    <dbReference type="NCBI Taxonomy" id="392032"/>
    <lineage>
        <taxon>Eukaryota</taxon>
        <taxon>Metazoa</taxon>
        <taxon>Spiralia</taxon>
        <taxon>Gnathifera</taxon>
        <taxon>Rotifera</taxon>
        <taxon>Eurotatoria</taxon>
        <taxon>Bdelloidea</taxon>
        <taxon>Philodinida</taxon>
        <taxon>Philodinidae</taxon>
        <taxon>Rotaria</taxon>
    </lineage>
</organism>
<feature type="repeat" description="TPR" evidence="3">
    <location>
        <begin position="406"/>
        <end position="439"/>
    </location>
</feature>
<gene>
    <name evidence="6" type="ORF">FME351_LOCUS25021</name>
</gene>
<dbReference type="PROSITE" id="PS50005">
    <property type="entry name" value="TPR"/>
    <property type="match status" value="8"/>
</dbReference>
<comment type="subunit">
    <text evidence="4">Oligomeric complex composed of two heavy chains and two light chains.</text>
</comment>
<feature type="repeat" description="TPR" evidence="3">
    <location>
        <begin position="280"/>
        <end position="313"/>
    </location>
</feature>
<evidence type="ECO:0000256" key="5">
    <source>
        <dbReference type="SAM" id="MobiDB-lite"/>
    </source>
</evidence>
<evidence type="ECO:0000313" key="7">
    <source>
        <dbReference type="Proteomes" id="UP000663869"/>
    </source>
</evidence>
<dbReference type="GO" id="GO:0005874">
    <property type="term" value="C:microtubule"/>
    <property type="evidence" value="ECO:0007669"/>
    <property type="project" value="UniProtKB-UniRule"/>
</dbReference>
<feature type="region of interest" description="Disordered" evidence="5">
    <location>
        <begin position="630"/>
        <end position="710"/>
    </location>
</feature>
<comment type="caution">
    <text evidence="6">The sequence shown here is derived from an EMBL/GenBank/DDBJ whole genome shotgun (WGS) entry which is preliminary data.</text>
</comment>
<dbReference type="EMBL" id="CAJNYU010003312">
    <property type="protein sequence ID" value="CAF3660350.1"/>
    <property type="molecule type" value="Genomic_DNA"/>
</dbReference>
<name>A0A818RNL7_9BILA</name>
<evidence type="ECO:0000256" key="4">
    <source>
        <dbReference type="RuleBase" id="RU367020"/>
    </source>
</evidence>
<dbReference type="PROSITE" id="PS50293">
    <property type="entry name" value="TPR_REGION"/>
    <property type="match status" value="4"/>
</dbReference>
<keyword evidence="4" id="KW-0505">Motor protein</keyword>
<dbReference type="Pfam" id="PF13181">
    <property type="entry name" value="TPR_8"/>
    <property type="match status" value="1"/>
</dbReference>
<dbReference type="Gene3D" id="3.90.176.10">
    <property type="entry name" value="Toxin ADP-ribosyltransferase, Chain A, domain 1"/>
    <property type="match status" value="1"/>
</dbReference>
<reference evidence="6" key="1">
    <citation type="submission" date="2021-02" db="EMBL/GenBank/DDBJ databases">
        <authorList>
            <person name="Nowell W R."/>
        </authorList>
    </citation>
    <scope>NUCLEOTIDE SEQUENCE</scope>
</reference>
<comment type="function">
    <text evidence="4">Kinesin is a microtubule-associated force-producing protein that play a role in organelle transport.</text>
</comment>
<protein>
    <recommendedName>
        <fullName evidence="4">Kinesin light chain</fullName>
    </recommendedName>
</protein>
<feature type="compositionally biased region" description="Polar residues" evidence="5">
    <location>
        <begin position="669"/>
        <end position="703"/>
    </location>
</feature>
<accession>A0A818RNL7</accession>
<dbReference type="PANTHER" id="PTHR45641:SF1">
    <property type="entry name" value="AAA+ ATPASE DOMAIN-CONTAINING PROTEIN"/>
    <property type="match status" value="1"/>
</dbReference>
<dbReference type="Proteomes" id="UP000663869">
    <property type="component" value="Unassembled WGS sequence"/>
</dbReference>
<keyword evidence="4" id="KW-0963">Cytoplasm</keyword>
<keyword evidence="2 3" id="KW-0802">TPR repeat</keyword>
<sequence>MNKFGRVPRLLKHTVQLYIIPGQCQKLDYMLSEQLHIEKIHREQQTINRNSTGSFKVFRGQSLSFADFAKMKNTIGGLMSFNSFLSTSYDRDISLELYARSVAINDPSSVGILFVMTINLAACRDSTNAFADASTESFFQEEEKELILSSHTVFRIDQIEIIPDEHTDKLWEVSLTLQDPNSHDLQTLTVQIRKEVCEAAKPGWSRLGIILIKLGAYSKAEYLYKVLLEKTATQIEQASYIQLLGVVYSSTGEYFKALSWFERSLEILKIAHSPNHPDLAVSYNNIASVHCHMGEYSKALSFYERSLEILKMARSPNHLDLAAPYSNIASVHCHLGMYSKALSSYEKSLEIRKIALPSNHPDFADSYHSIASVYGYMGEYSKALSSYKRSLEIQEIALPPNHPDLATSYNNIGIMYNKMGEYAKALSSYERSLEIREIALPQNLPALATSYNSIASVYNNMGEYSKALSSYERSLEIRKLALPLNHPDLAASYNNIASVYDNMGEYSKALLSHERALEIVKIALPSNHPDLAASYNNIGMVYDKIGEHAKALSSYERSLEILKIAQPPNYPDIAATYNNIGMLYNGMGEYSKALSSYERSLEILESVLSENHPHIALVRSCDHIKNIKKSAKDSRLTQQELSRSAELTSNRPISSSSANSQLDKVDDASPTSMPTSHTESQIVVNQSMQASKRLLASQSQNNHPAKRSRV</sequence>
<keyword evidence="4" id="KW-0206">Cytoskeleton</keyword>
<evidence type="ECO:0000256" key="1">
    <source>
        <dbReference type="ARBA" id="ARBA00022737"/>
    </source>
</evidence>
<feature type="compositionally biased region" description="Low complexity" evidence="5">
    <location>
        <begin position="649"/>
        <end position="660"/>
    </location>
</feature>
<dbReference type="InterPro" id="IPR011990">
    <property type="entry name" value="TPR-like_helical_dom_sf"/>
</dbReference>
<comment type="similarity">
    <text evidence="4">Belongs to the kinesin light chain family.</text>
</comment>
<dbReference type="GO" id="GO:0005871">
    <property type="term" value="C:kinesin complex"/>
    <property type="evidence" value="ECO:0007669"/>
    <property type="project" value="UniProtKB-UniRule"/>
</dbReference>
<evidence type="ECO:0000256" key="3">
    <source>
        <dbReference type="PROSITE-ProRule" id="PRU00339"/>
    </source>
</evidence>
<dbReference type="Pfam" id="PF13424">
    <property type="entry name" value="TPR_12"/>
    <property type="match status" value="3"/>
</dbReference>
<dbReference type="SUPFAM" id="SSF56399">
    <property type="entry name" value="ADP-ribosylation"/>
    <property type="match status" value="1"/>
</dbReference>
<evidence type="ECO:0000313" key="6">
    <source>
        <dbReference type="EMBL" id="CAF3660350.1"/>
    </source>
</evidence>
<feature type="repeat" description="TPR" evidence="3">
    <location>
        <begin position="574"/>
        <end position="607"/>
    </location>
</feature>
<dbReference type="SUPFAM" id="SSF48452">
    <property type="entry name" value="TPR-like"/>
    <property type="match status" value="3"/>
</dbReference>
<dbReference type="InterPro" id="IPR019734">
    <property type="entry name" value="TPR_rpt"/>
</dbReference>
<dbReference type="AlphaFoldDB" id="A0A818RNL7"/>
<dbReference type="Pfam" id="PF13374">
    <property type="entry name" value="TPR_10"/>
    <property type="match status" value="2"/>
</dbReference>
<dbReference type="Gene3D" id="1.25.40.10">
    <property type="entry name" value="Tetratricopeptide repeat domain"/>
    <property type="match status" value="3"/>
</dbReference>
<dbReference type="SMART" id="SM00028">
    <property type="entry name" value="TPR"/>
    <property type="match status" value="9"/>
</dbReference>
<dbReference type="PANTHER" id="PTHR45641">
    <property type="entry name" value="TETRATRICOPEPTIDE REPEAT PROTEIN (AFU_ORTHOLOGUE AFUA_6G03870)"/>
    <property type="match status" value="1"/>
</dbReference>
<keyword evidence="4" id="KW-0493">Microtubule</keyword>
<feature type="repeat" description="TPR" evidence="3">
    <location>
        <begin position="364"/>
        <end position="397"/>
    </location>
</feature>
<comment type="subcellular location">
    <subcellularLocation>
        <location evidence="4">Cytoplasm</location>
        <location evidence="4">Cytoskeleton</location>
    </subcellularLocation>
</comment>
<feature type="compositionally biased region" description="Polar residues" evidence="5">
    <location>
        <begin position="636"/>
        <end position="648"/>
    </location>
</feature>
<feature type="repeat" description="TPR" evidence="3">
    <location>
        <begin position="490"/>
        <end position="523"/>
    </location>
</feature>
<feature type="repeat" description="TPR" evidence="3">
    <location>
        <begin position="238"/>
        <end position="271"/>
    </location>
</feature>
<feature type="repeat" description="TPR" evidence="3">
    <location>
        <begin position="448"/>
        <end position="481"/>
    </location>
</feature>
<dbReference type="PRINTS" id="PR00381">
    <property type="entry name" value="KINESINLIGHT"/>
</dbReference>
<proteinExistence type="inferred from homology"/>